<organism evidence="3 4">
    <name type="scientific">Thermomonospora curvata (strain ATCC 19995 / DSM 43183 / JCM 3096 / KCTC 9072 / NBRC 15933 / NCIMB 10081 / Henssen B9)</name>
    <dbReference type="NCBI Taxonomy" id="471852"/>
    <lineage>
        <taxon>Bacteria</taxon>
        <taxon>Bacillati</taxon>
        <taxon>Actinomycetota</taxon>
        <taxon>Actinomycetes</taxon>
        <taxon>Streptosporangiales</taxon>
        <taxon>Thermomonosporaceae</taxon>
        <taxon>Thermomonospora</taxon>
    </lineage>
</organism>
<evidence type="ECO:0000313" key="4">
    <source>
        <dbReference type="Proteomes" id="UP000001918"/>
    </source>
</evidence>
<dbReference type="AlphaFoldDB" id="D1A344"/>
<dbReference type="HOGENOM" id="CLU_479748_0_0_11"/>
<dbReference type="EMBL" id="CP001738">
    <property type="protein sequence ID" value="ACY99814.1"/>
    <property type="molecule type" value="Genomic_DNA"/>
</dbReference>
<evidence type="ECO:0000313" key="3">
    <source>
        <dbReference type="EMBL" id="ACY99814.1"/>
    </source>
</evidence>
<feature type="compositionally biased region" description="Low complexity" evidence="1">
    <location>
        <begin position="83"/>
        <end position="110"/>
    </location>
</feature>
<feature type="region of interest" description="Disordered" evidence="1">
    <location>
        <begin position="352"/>
        <end position="406"/>
    </location>
</feature>
<keyword evidence="4" id="KW-1185">Reference proteome</keyword>
<accession>D1A344</accession>
<evidence type="ECO:0000256" key="1">
    <source>
        <dbReference type="SAM" id="MobiDB-lite"/>
    </source>
</evidence>
<dbReference type="eggNOG" id="ENOG5033WXY">
    <property type="taxonomic scope" value="Bacteria"/>
</dbReference>
<dbReference type="OrthoDB" id="3479396at2"/>
<feature type="compositionally biased region" description="Low complexity" evidence="1">
    <location>
        <begin position="365"/>
        <end position="376"/>
    </location>
</feature>
<reference evidence="3 4" key="1">
    <citation type="journal article" date="2011" name="Stand. Genomic Sci.">
        <title>Complete genome sequence of Thermomonospora curvata type strain (B9).</title>
        <authorList>
            <person name="Chertkov O."/>
            <person name="Sikorski J."/>
            <person name="Nolan M."/>
            <person name="Lapidus A."/>
            <person name="Lucas S."/>
            <person name="Del Rio T.G."/>
            <person name="Tice H."/>
            <person name="Cheng J.F."/>
            <person name="Goodwin L."/>
            <person name="Pitluck S."/>
            <person name="Liolios K."/>
            <person name="Ivanova N."/>
            <person name="Mavromatis K."/>
            <person name="Mikhailova N."/>
            <person name="Ovchinnikova G."/>
            <person name="Pati A."/>
            <person name="Chen A."/>
            <person name="Palaniappan K."/>
            <person name="Djao O.D."/>
            <person name="Land M."/>
            <person name="Hauser L."/>
            <person name="Chang Y.J."/>
            <person name="Jeffries C.D."/>
            <person name="Brettin T."/>
            <person name="Han C."/>
            <person name="Detter J.C."/>
            <person name="Rohde M."/>
            <person name="Goker M."/>
            <person name="Woyke T."/>
            <person name="Bristow J."/>
            <person name="Eisen J.A."/>
            <person name="Markowitz V."/>
            <person name="Hugenholtz P."/>
            <person name="Klenk H.P."/>
            <person name="Kyrpides N.C."/>
        </authorList>
    </citation>
    <scope>NUCLEOTIDE SEQUENCE [LARGE SCALE GENOMIC DNA]</scope>
    <source>
        <strain evidence="4">ATCC 19995 / DSM 43183 / JCM 3096 / KCTC 9072 / NBRC 15933 / NCIMB 10081 / Henssen B9</strain>
    </source>
</reference>
<feature type="transmembrane region" description="Helical" evidence="2">
    <location>
        <begin position="327"/>
        <end position="349"/>
    </location>
</feature>
<dbReference type="STRING" id="471852.Tcur_4287"/>
<keyword evidence="2" id="KW-0472">Membrane</keyword>
<gene>
    <name evidence="3" type="ordered locus">Tcur_4287</name>
</gene>
<keyword evidence="2" id="KW-1133">Transmembrane helix</keyword>
<evidence type="ECO:0000256" key="2">
    <source>
        <dbReference type="SAM" id="Phobius"/>
    </source>
</evidence>
<feature type="compositionally biased region" description="Polar residues" evidence="1">
    <location>
        <begin position="206"/>
        <end position="221"/>
    </location>
</feature>
<feature type="region of interest" description="Disordered" evidence="1">
    <location>
        <begin position="1"/>
        <end position="318"/>
    </location>
</feature>
<protein>
    <submittedName>
        <fullName evidence="3">Uncharacterized protein</fullName>
    </submittedName>
</protein>
<sequence>MSGPEETSESAVDSASPAEGAPATPAPPSFGRAGEAAAEPAARPQAAKATAEAEPKPAAPTFTVPLFGPDKPWWAASEEERQAAGADSGPAADASDAEAAATEDASQTDGPAEEAKPAAPAAGGPAAEAAAEPAAEPAPGVLVAGVGVPSVDTRGAVPPEPIKELPGPSFPDTDPDGIPLYPGPQEEHRPEREAGREKAPAAEASTAEQVSQEQAEPSRNGKSAPEARQTPVQDAASDDSDDSDGALTPDAVLPPGVTPPEYTGHHLDGLPHTTSAAPADQLSEGGVILLLSQAPPHAAQEPPQHGPERRPASAEAEQPVVRRRNQLMIAVVAIVIAIPAIVLAGFGLFSGSGEESPRAAKRPSRSASPAPERSAPAAPPAASPASPSPTRTGPSRIDNEKTDPRPLALVEVFPSKEIELADRVFLRDMTSVNHQCGLTARGAMIEALERGNCRSVVRATYVNRVGTIAVTAGVAVMPTRKAALAAHRAGDPAAYEWFRGMPGERSPDIDRAGGHAAGTVRGRYIVYAYATYADGTTPKPGDRLLKQIAEEFIAYGLRPIDKRAAEGS</sequence>
<dbReference type="RefSeq" id="WP_012854597.1">
    <property type="nucleotide sequence ID" value="NC_013510.1"/>
</dbReference>
<dbReference type="KEGG" id="tcu:Tcur_4287"/>
<proteinExistence type="predicted"/>
<feature type="compositionally biased region" description="Basic and acidic residues" evidence="1">
    <location>
        <begin position="185"/>
        <end position="200"/>
    </location>
</feature>
<feature type="compositionally biased region" description="Low complexity" evidence="1">
    <location>
        <begin position="117"/>
        <end position="149"/>
    </location>
</feature>
<dbReference type="Proteomes" id="UP000001918">
    <property type="component" value="Chromosome"/>
</dbReference>
<feature type="compositionally biased region" description="Low complexity" evidence="1">
    <location>
        <begin position="14"/>
        <end position="52"/>
    </location>
</feature>
<feature type="compositionally biased region" description="Low complexity" evidence="1">
    <location>
        <begin position="293"/>
        <end position="303"/>
    </location>
</feature>
<keyword evidence="2" id="KW-0812">Transmembrane</keyword>
<name>D1A344_THECD</name>